<evidence type="ECO:0000313" key="4">
    <source>
        <dbReference type="Proteomes" id="UP000053070"/>
    </source>
</evidence>
<dbReference type="Gene3D" id="2.60.120.200">
    <property type="match status" value="1"/>
</dbReference>
<evidence type="ECO:0000313" key="3">
    <source>
        <dbReference type="EMBL" id="KLE32262.1"/>
    </source>
</evidence>
<dbReference type="PANTHER" id="PTHR10963:SF55">
    <property type="entry name" value="GLYCOSIDE HYDROLASE FAMILY 16 PROTEIN"/>
    <property type="match status" value="1"/>
</dbReference>
<dbReference type="PROSITE" id="PS51762">
    <property type="entry name" value="GH16_2"/>
    <property type="match status" value="1"/>
</dbReference>
<dbReference type="SUPFAM" id="SSF49899">
    <property type="entry name" value="Concanavalin A-like lectins/glucanases"/>
    <property type="match status" value="1"/>
</dbReference>
<dbReference type="InterPro" id="IPR050546">
    <property type="entry name" value="Glycosyl_Hydrlase_16"/>
</dbReference>
<dbReference type="InterPro" id="IPR000757">
    <property type="entry name" value="Beta-glucanase-like"/>
</dbReference>
<proteinExistence type="inferred from homology"/>
<dbReference type="CDD" id="cd08023">
    <property type="entry name" value="GH16_laminarinase_like"/>
    <property type="match status" value="1"/>
</dbReference>
<dbReference type="Proteomes" id="UP000053070">
    <property type="component" value="Unassembled WGS sequence"/>
</dbReference>
<dbReference type="PANTHER" id="PTHR10963">
    <property type="entry name" value="GLYCOSYL HYDROLASE-RELATED"/>
    <property type="match status" value="1"/>
</dbReference>
<evidence type="ECO:0000256" key="1">
    <source>
        <dbReference type="ARBA" id="ARBA00006865"/>
    </source>
</evidence>
<dbReference type="EMBL" id="LBHC01000002">
    <property type="protein sequence ID" value="KLE32262.1"/>
    <property type="molecule type" value="Genomic_DNA"/>
</dbReference>
<gene>
    <name evidence="3" type="ORF">AAW01_10145</name>
</gene>
<comment type="caution">
    <text evidence="3">The sequence shown here is derived from an EMBL/GenBank/DDBJ whole genome shotgun (WGS) entry which is preliminary data.</text>
</comment>
<keyword evidence="4" id="KW-1185">Reference proteome</keyword>
<accession>A0A0G9MNH0</accession>
<organism evidence="3 4">
    <name type="scientific">Aurantiacibacter gangjinensis</name>
    <dbReference type="NCBI Taxonomy" id="502682"/>
    <lineage>
        <taxon>Bacteria</taxon>
        <taxon>Pseudomonadati</taxon>
        <taxon>Pseudomonadota</taxon>
        <taxon>Alphaproteobacteria</taxon>
        <taxon>Sphingomonadales</taxon>
        <taxon>Erythrobacteraceae</taxon>
        <taxon>Aurantiacibacter</taxon>
    </lineage>
</organism>
<dbReference type="AlphaFoldDB" id="A0A0G9MNH0"/>
<sequence>MATATPTPTPTTATGSWQLVWSDEFDGTTLDPANWTASNDCWGGGNEERQCYTPRPENVRLENGTLVLTARSEQWTGPAWPASFGPGGVDPNEQRSKPYTSGKVTSENLASWTYGRFEIRARFPQGQGMWPAIWMLPEESHYGSWAASGEIDILETVNPGVTCPGCEAGGENSIYGTLHFGGQWPDNANRGTDLSFPGLIDGEFHTYGIVWEQGRIIWTVDGEAFASMTSADWFTSATTAPDAPFDRAFHLILNLAVGGRWPESQGLGGVSDSGFPKRMEVDWVRVYECDADPATGRGCVGE</sequence>
<reference evidence="3 4" key="1">
    <citation type="submission" date="2015-04" db="EMBL/GenBank/DDBJ databases">
        <title>The draft genome sequence of Erythrobacr gangjinensis K7-2.</title>
        <authorList>
            <person name="Zhuang L."/>
            <person name="Liu Y."/>
            <person name="Shao Z."/>
        </authorList>
    </citation>
    <scope>NUCLEOTIDE SEQUENCE [LARGE SCALE GENOMIC DNA]</scope>
    <source>
        <strain evidence="3 4">K7-2</strain>
    </source>
</reference>
<dbReference type="Pfam" id="PF00722">
    <property type="entry name" value="Glyco_hydro_16"/>
    <property type="match status" value="1"/>
</dbReference>
<evidence type="ECO:0000259" key="2">
    <source>
        <dbReference type="PROSITE" id="PS51762"/>
    </source>
</evidence>
<dbReference type="GO" id="GO:0005975">
    <property type="term" value="P:carbohydrate metabolic process"/>
    <property type="evidence" value="ECO:0007669"/>
    <property type="project" value="InterPro"/>
</dbReference>
<dbReference type="STRING" id="502682.BMF35_a1035"/>
<dbReference type="GO" id="GO:0004553">
    <property type="term" value="F:hydrolase activity, hydrolyzing O-glycosyl compounds"/>
    <property type="evidence" value="ECO:0007669"/>
    <property type="project" value="InterPro"/>
</dbReference>
<comment type="similarity">
    <text evidence="1">Belongs to the glycosyl hydrolase 16 family.</text>
</comment>
<dbReference type="InterPro" id="IPR013320">
    <property type="entry name" value="ConA-like_dom_sf"/>
</dbReference>
<dbReference type="PATRIC" id="fig|502682.8.peg.2072"/>
<protein>
    <submittedName>
        <fullName evidence="3">Glucan endo-1,3-beta-D-glucosidase</fullName>
    </submittedName>
</protein>
<feature type="domain" description="GH16" evidence="2">
    <location>
        <begin position="2"/>
        <end position="292"/>
    </location>
</feature>
<name>A0A0G9MNH0_9SPHN</name>